<evidence type="ECO:0000256" key="1">
    <source>
        <dbReference type="ARBA" id="ARBA00022555"/>
    </source>
</evidence>
<dbReference type="InterPro" id="IPR008231">
    <property type="entry name" value="CsaA"/>
</dbReference>
<evidence type="ECO:0000256" key="2">
    <source>
        <dbReference type="ARBA" id="ARBA00022884"/>
    </source>
</evidence>
<dbReference type="InterPro" id="IPR002547">
    <property type="entry name" value="tRNA-bd_dom"/>
</dbReference>
<dbReference type="GO" id="GO:0000049">
    <property type="term" value="F:tRNA binding"/>
    <property type="evidence" value="ECO:0007669"/>
    <property type="project" value="UniProtKB-UniRule"/>
</dbReference>
<accession>A0A160JFT5</accession>
<sequence length="111" mass="11769">MTISYDDFAKVDIRVGTILAVDPFPEARKPAYKLTIDFGGDIGSKRSSAQITSHYAADALVGRQVLAVVNFPPKRIGPFTSEVLCLGLPDADGAVVLVGPDHAVPDGARLF</sequence>
<dbReference type="SUPFAM" id="SSF50249">
    <property type="entry name" value="Nucleic acid-binding proteins"/>
    <property type="match status" value="1"/>
</dbReference>
<reference evidence="5 6" key="1">
    <citation type="journal article" date="2013" name="Int. J. Syst. Evol. Microbiol.">
        <title>Azospirillum humicireducens sp. nov., a nitrogen-fixing bacterium isolated from a microbial fuel cell.</title>
        <authorList>
            <person name="Zhou S."/>
            <person name="Han L."/>
            <person name="Wang Y."/>
            <person name="Yang G."/>
            <person name="Zhuang L."/>
            <person name="Hu P."/>
        </authorList>
    </citation>
    <scope>NUCLEOTIDE SEQUENCE [LARGE SCALE GENOMIC DNA]</scope>
    <source>
        <strain evidence="5 6">SgZ-5</strain>
    </source>
</reference>
<evidence type="ECO:0000313" key="6">
    <source>
        <dbReference type="Proteomes" id="UP000077405"/>
    </source>
</evidence>
<dbReference type="InterPro" id="IPR051270">
    <property type="entry name" value="Tyrosine-tRNA_ligase_regulator"/>
</dbReference>
<dbReference type="FunFam" id="2.40.50.140:FF:000165">
    <property type="entry name" value="Chaperone CsaA"/>
    <property type="match status" value="1"/>
</dbReference>
<gene>
    <name evidence="5" type="ORF">A6A40_05965</name>
</gene>
<organism evidence="5 6">
    <name type="scientific">Azospirillum humicireducens</name>
    <dbReference type="NCBI Taxonomy" id="1226968"/>
    <lineage>
        <taxon>Bacteria</taxon>
        <taxon>Pseudomonadati</taxon>
        <taxon>Pseudomonadota</taxon>
        <taxon>Alphaproteobacteria</taxon>
        <taxon>Rhodospirillales</taxon>
        <taxon>Azospirillaceae</taxon>
        <taxon>Azospirillum</taxon>
    </lineage>
</organism>
<dbReference type="InterPro" id="IPR012340">
    <property type="entry name" value="NA-bd_OB-fold"/>
</dbReference>
<keyword evidence="1 3" id="KW-0820">tRNA-binding</keyword>
<dbReference type="OrthoDB" id="9794564at2"/>
<dbReference type="NCBIfam" id="NF007494">
    <property type="entry name" value="PRK10089.1-3"/>
    <property type="match status" value="1"/>
</dbReference>
<name>A0A160JFT5_9PROT</name>
<feature type="domain" description="TRNA-binding" evidence="4">
    <location>
        <begin position="7"/>
        <end position="111"/>
    </location>
</feature>
<dbReference type="KEGG" id="ahu:A6A40_05965"/>
<evidence type="ECO:0000256" key="3">
    <source>
        <dbReference type="PROSITE-ProRule" id="PRU00209"/>
    </source>
</evidence>
<dbReference type="STRING" id="1226968.A6A40_05965"/>
<dbReference type="NCBIfam" id="NF007495">
    <property type="entry name" value="PRK10089.1-4"/>
    <property type="match status" value="1"/>
</dbReference>
<keyword evidence="6" id="KW-1185">Reference proteome</keyword>
<dbReference type="Pfam" id="PF01588">
    <property type="entry name" value="tRNA_bind"/>
    <property type="match status" value="1"/>
</dbReference>
<dbReference type="PANTHER" id="PTHR11586">
    <property type="entry name" value="TRNA-AMINOACYLATION COFACTOR ARC1 FAMILY MEMBER"/>
    <property type="match status" value="1"/>
</dbReference>
<dbReference type="CDD" id="cd02798">
    <property type="entry name" value="tRNA_bind_CsaA"/>
    <property type="match status" value="1"/>
</dbReference>
<evidence type="ECO:0000259" key="4">
    <source>
        <dbReference type="PROSITE" id="PS50886"/>
    </source>
</evidence>
<dbReference type="Proteomes" id="UP000077405">
    <property type="component" value="Chromosome"/>
</dbReference>
<dbReference type="EMBL" id="CP015285">
    <property type="protein sequence ID" value="ANC91484.1"/>
    <property type="molecule type" value="Genomic_DNA"/>
</dbReference>
<dbReference type="PROSITE" id="PS50886">
    <property type="entry name" value="TRBD"/>
    <property type="match status" value="1"/>
</dbReference>
<dbReference type="AlphaFoldDB" id="A0A160JFT5"/>
<dbReference type="NCBIfam" id="TIGR02222">
    <property type="entry name" value="chap_CsaA"/>
    <property type="match status" value="1"/>
</dbReference>
<proteinExistence type="predicted"/>
<protein>
    <submittedName>
        <fullName evidence="5">tRNA-binding protein</fullName>
    </submittedName>
</protein>
<evidence type="ECO:0000313" key="5">
    <source>
        <dbReference type="EMBL" id="ANC91484.1"/>
    </source>
</evidence>
<keyword evidence="2 3" id="KW-0694">RNA-binding</keyword>
<dbReference type="PANTHER" id="PTHR11586:SF37">
    <property type="entry name" value="TRNA-BINDING DOMAIN-CONTAINING PROTEIN"/>
    <property type="match status" value="1"/>
</dbReference>
<dbReference type="Gene3D" id="2.40.50.140">
    <property type="entry name" value="Nucleic acid-binding proteins"/>
    <property type="match status" value="1"/>
</dbReference>
<dbReference type="RefSeq" id="WP_063634587.1">
    <property type="nucleotide sequence ID" value="NZ_CP015285.1"/>
</dbReference>